<dbReference type="EMBL" id="UINC01001393">
    <property type="protein sequence ID" value="SUZ79588.1"/>
    <property type="molecule type" value="Genomic_DNA"/>
</dbReference>
<dbReference type="InterPro" id="IPR051599">
    <property type="entry name" value="Cell_Envelope_Assoc"/>
</dbReference>
<dbReference type="AlphaFoldDB" id="A0A381QL40"/>
<dbReference type="PANTHER" id="PTHR30336">
    <property type="entry name" value="INNER MEMBRANE PROTEIN, PROBABLE PERMEASE"/>
    <property type="match status" value="1"/>
</dbReference>
<protein>
    <recommendedName>
        <fullName evidence="1">DUF218 domain-containing protein</fullName>
    </recommendedName>
</protein>
<name>A0A381QL40_9ZZZZ</name>
<dbReference type="Pfam" id="PF02698">
    <property type="entry name" value="DUF218"/>
    <property type="match status" value="1"/>
</dbReference>
<dbReference type="PANTHER" id="PTHR30336:SF20">
    <property type="entry name" value="DUF218 DOMAIN-CONTAINING PROTEIN"/>
    <property type="match status" value="1"/>
</dbReference>
<gene>
    <name evidence="2" type="ORF">METZ01_LOCUS32442</name>
</gene>
<reference evidence="2" key="1">
    <citation type="submission" date="2018-05" db="EMBL/GenBank/DDBJ databases">
        <authorList>
            <person name="Lanie J.A."/>
            <person name="Ng W.-L."/>
            <person name="Kazmierczak K.M."/>
            <person name="Andrzejewski T.M."/>
            <person name="Davidsen T.M."/>
            <person name="Wayne K.J."/>
            <person name="Tettelin H."/>
            <person name="Glass J.I."/>
            <person name="Rusch D."/>
            <person name="Podicherti R."/>
            <person name="Tsui H.-C.T."/>
            <person name="Winkler M.E."/>
        </authorList>
    </citation>
    <scope>NUCLEOTIDE SEQUENCE</scope>
</reference>
<evidence type="ECO:0000259" key="1">
    <source>
        <dbReference type="Pfam" id="PF02698"/>
    </source>
</evidence>
<dbReference type="CDD" id="cd06259">
    <property type="entry name" value="YdcF-like"/>
    <property type="match status" value="1"/>
</dbReference>
<dbReference type="GO" id="GO:0005886">
    <property type="term" value="C:plasma membrane"/>
    <property type="evidence" value="ECO:0007669"/>
    <property type="project" value="TreeGrafter"/>
</dbReference>
<proteinExistence type="predicted"/>
<evidence type="ECO:0000313" key="2">
    <source>
        <dbReference type="EMBL" id="SUZ79588.1"/>
    </source>
</evidence>
<dbReference type="InterPro" id="IPR003848">
    <property type="entry name" value="DUF218"/>
</dbReference>
<sequence length="214" mass="24095">MKNWLIVLIFLIGLAATAIFQYQPILSSYAEFYTVNNTSSGADAIVVLSGGKATRIPHALKLFAENYAPRLLLTDEKKMNVRFAHLFSTNEEIAQAMIDELKLSVPIITVPSIKGGATSTFDEAYDLRKFSEKEGFKRLILVTDAFHTRRAYHAFQTVFSGSEIQLEMSAAQNDIFNESNWWTSDQGISAYVLESIKYPVYLLSSRNATFIRND</sequence>
<organism evidence="2">
    <name type="scientific">marine metagenome</name>
    <dbReference type="NCBI Taxonomy" id="408172"/>
    <lineage>
        <taxon>unclassified sequences</taxon>
        <taxon>metagenomes</taxon>
        <taxon>ecological metagenomes</taxon>
    </lineage>
</organism>
<accession>A0A381QL40</accession>
<feature type="domain" description="DUF218" evidence="1">
    <location>
        <begin position="43"/>
        <end position="163"/>
    </location>
</feature>